<keyword evidence="4" id="KW-0443">Lipid metabolism</keyword>
<accession>A0A6I4TC58</accession>
<dbReference type="SUPFAM" id="SSF54637">
    <property type="entry name" value="Thioesterase/thiol ester dehydrase-isomerase"/>
    <property type="match status" value="2"/>
</dbReference>
<dbReference type="Proteomes" id="UP000439522">
    <property type="component" value="Unassembled WGS sequence"/>
</dbReference>
<evidence type="ECO:0000256" key="1">
    <source>
        <dbReference type="ARBA" id="ARBA00006538"/>
    </source>
</evidence>
<dbReference type="OrthoDB" id="9781019at2"/>
<evidence type="ECO:0000256" key="8">
    <source>
        <dbReference type="ARBA" id="ARBA00079653"/>
    </source>
</evidence>
<dbReference type="Pfam" id="PF02551">
    <property type="entry name" value="Acyl_CoA_thio"/>
    <property type="match status" value="1"/>
</dbReference>
<dbReference type="GO" id="GO:0006637">
    <property type="term" value="P:acyl-CoA metabolic process"/>
    <property type="evidence" value="ECO:0007669"/>
    <property type="project" value="InterPro"/>
</dbReference>
<dbReference type="InterPro" id="IPR025652">
    <property type="entry name" value="TesB_C"/>
</dbReference>
<sequence>MTSQTVPTPSDEQLVADLVALLNPAPLAEDCFEGPRKKGGVGRVFGGQVIAQALIAAERTVSADRAAHSLHAYFLRGGNEDHPIELTVDRQLDGGSFSNRRVVASQPGPDGAMQPILNLTASFQKNQPGLEHQRAEPPQVPGPDELESDEILRLRVADRMPEKVRHWFTEARPIEIKSTTGRHWLNEEPLEPVQHAWFRARAPLPDDQPIHRAVLAYLSDMQLLGTSVMPHGLSWMRGEVKSASLDHAIWFHAPFRADEWLLYSCDSPWSGGSRGFNRGQIFQGGRLVASVAQEGMIRRVEPHTRPAG</sequence>
<dbReference type="FunFam" id="2.40.160.210:FF:000001">
    <property type="entry name" value="Acyl-CoA thioesterase II"/>
    <property type="match status" value="1"/>
</dbReference>
<dbReference type="PANTHER" id="PTHR11066">
    <property type="entry name" value="ACYL-COA THIOESTERASE"/>
    <property type="match status" value="1"/>
</dbReference>
<evidence type="ECO:0000256" key="5">
    <source>
        <dbReference type="ARBA" id="ARBA00038894"/>
    </source>
</evidence>
<dbReference type="GO" id="GO:0005829">
    <property type="term" value="C:cytosol"/>
    <property type="evidence" value="ECO:0007669"/>
    <property type="project" value="TreeGrafter"/>
</dbReference>
<feature type="domain" description="Acyl-CoA thioesterase-like N-terminal HotDog" evidence="10">
    <location>
        <begin position="41"/>
        <end position="124"/>
    </location>
</feature>
<name>A0A6I4TC58_9SPHN</name>
<dbReference type="PANTHER" id="PTHR11066:SF34">
    <property type="entry name" value="ACYL-COENZYME A THIOESTERASE 8"/>
    <property type="match status" value="1"/>
</dbReference>
<evidence type="ECO:0000313" key="12">
    <source>
        <dbReference type="Proteomes" id="UP000439522"/>
    </source>
</evidence>
<dbReference type="InterPro" id="IPR029069">
    <property type="entry name" value="HotDog_dom_sf"/>
</dbReference>
<evidence type="ECO:0000256" key="3">
    <source>
        <dbReference type="ARBA" id="ARBA00022801"/>
    </source>
</evidence>
<dbReference type="EC" id="3.1.2.20" evidence="5"/>
<gene>
    <name evidence="11" type="ORF">GRI40_05275</name>
</gene>
<dbReference type="GO" id="GO:0009062">
    <property type="term" value="P:fatty acid catabolic process"/>
    <property type="evidence" value="ECO:0007669"/>
    <property type="project" value="TreeGrafter"/>
</dbReference>
<dbReference type="AlphaFoldDB" id="A0A6I4TC58"/>
<reference evidence="11 12" key="1">
    <citation type="submission" date="2019-12" db="EMBL/GenBank/DDBJ databases">
        <title>Genomic-based taxomic classification of the family Erythrobacteraceae.</title>
        <authorList>
            <person name="Xu L."/>
        </authorList>
    </citation>
    <scope>NUCLEOTIDE SEQUENCE [LARGE SCALE GENOMIC DNA]</scope>
    <source>
        <strain evidence="11 12">100921-2</strain>
    </source>
</reference>
<organism evidence="11 12">
    <name type="scientific">Tsuneonella aeria</name>
    <dbReference type="NCBI Taxonomy" id="1837929"/>
    <lineage>
        <taxon>Bacteria</taxon>
        <taxon>Pseudomonadati</taxon>
        <taxon>Pseudomonadota</taxon>
        <taxon>Alphaproteobacteria</taxon>
        <taxon>Sphingomonadales</taxon>
        <taxon>Erythrobacteraceae</taxon>
        <taxon>Tsuneonella</taxon>
    </lineage>
</organism>
<evidence type="ECO:0000259" key="10">
    <source>
        <dbReference type="Pfam" id="PF13622"/>
    </source>
</evidence>
<comment type="catalytic activity">
    <reaction evidence="6">
        <text>a fatty acyl-CoA + H2O = a fatty acid + CoA + H(+)</text>
        <dbReference type="Rhea" id="RHEA:16781"/>
        <dbReference type="ChEBI" id="CHEBI:15377"/>
        <dbReference type="ChEBI" id="CHEBI:15378"/>
        <dbReference type="ChEBI" id="CHEBI:28868"/>
        <dbReference type="ChEBI" id="CHEBI:57287"/>
        <dbReference type="ChEBI" id="CHEBI:77636"/>
        <dbReference type="EC" id="3.1.2.20"/>
    </reaction>
    <physiologicalReaction direction="left-to-right" evidence="6">
        <dbReference type="Rhea" id="RHEA:16782"/>
    </physiologicalReaction>
</comment>
<comment type="caution">
    <text evidence="11">The sequence shown here is derived from an EMBL/GenBank/DDBJ whole genome shotgun (WGS) entry which is preliminary data.</text>
</comment>
<dbReference type="InterPro" id="IPR042171">
    <property type="entry name" value="Acyl-CoA_hotdog"/>
</dbReference>
<dbReference type="InterPro" id="IPR003703">
    <property type="entry name" value="Acyl_CoA_thio"/>
</dbReference>
<evidence type="ECO:0000259" key="9">
    <source>
        <dbReference type="Pfam" id="PF02551"/>
    </source>
</evidence>
<dbReference type="Pfam" id="PF13622">
    <property type="entry name" value="4HBT_3"/>
    <property type="match status" value="1"/>
</dbReference>
<proteinExistence type="inferred from homology"/>
<dbReference type="EMBL" id="WTZA01000001">
    <property type="protein sequence ID" value="MXO74633.1"/>
    <property type="molecule type" value="Genomic_DNA"/>
</dbReference>
<dbReference type="Gene3D" id="2.40.160.210">
    <property type="entry name" value="Acyl-CoA thioesterase, double hotdog domain"/>
    <property type="match status" value="1"/>
</dbReference>
<protein>
    <recommendedName>
        <fullName evidence="7">Acyl-CoA thioesterase 2</fullName>
        <ecNumber evidence="5">3.1.2.20</ecNumber>
    </recommendedName>
    <alternativeName>
        <fullName evidence="8">Thioesterase II</fullName>
    </alternativeName>
</protein>
<dbReference type="InterPro" id="IPR049449">
    <property type="entry name" value="TesB_ACOT8-like_N"/>
</dbReference>
<dbReference type="RefSeq" id="WP_160610371.1">
    <property type="nucleotide sequence ID" value="NZ_WTZA01000001.1"/>
</dbReference>
<evidence type="ECO:0000313" key="11">
    <source>
        <dbReference type="EMBL" id="MXO74633.1"/>
    </source>
</evidence>
<feature type="domain" description="Acyl-CoA thioesterase 2 C-terminal" evidence="9">
    <location>
        <begin position="168"/>
        <end position="296"/>
    </location>
</feature>
<comment type="similarity">
    <text evidence="1">Belongs to the C/M/P thioester hydrolase family.</text>
</comment>
<keyword evidence="12" id="KW-1185">Reference proteome</keyword>
<dbReference type="CDD" id="cd03445">
    <property type="entry name" value="Thioesterase_II_repeat2"/>
    <property type="match status" value="1"/>
</dbReference>
<evidence type="ECO:0000256" key="2">
    <source>
        <dbReference type="ARBA" id="ARBA00011881"/>
    </source>
</evidence>
<evidence type="ECO:0000256" key="6">
    <source>
        <dbReference type="ARBA" id="ARBA00050943"/>
    </source>
</evidence>
<dbReference type="CDD" id="cd03444">
    <property type="entry name" value="Thioesterase_II_repeat1"/>
    <property type="match status" value="1"/>
</dbReference>
<dbReference type="GO" id="GO:0047617">
    <property type="term" value="F:fatty acyl-CoA hydrolase activity"/>
    <property type="evidence" value="ECO:0007669"/>
    <property type="project" value="UniProtKB-EC"/>
</dbReference>
<evidence type="ECO:0000256" key="4">
    <source>
        <dbReference type="ARBA" id="ARBA00023098"/>
    </source>
</evidence>
<evidence type="ECO:0000256" key="7">
    <source>
        <dbReference type="ARBA" id="ARBA00071120"/>
    </source>
</evidence>
<comment type="subunit">
    <text evidence="2">Homotetramer.</text>
</comment>
<keyword evidence="3" id="KW-0378">Hydrolase</keyword>